<feature type="chain" id="PRO_5002210205" evidence="1">
    <location>
        <begin position="22"/>
        <end position="232"/>
    </location>
</feature>
<feature type="domain" description="Putative auto-transporter adhesin head GIN" evidence="2">
    <location>
        <begin position="31"/>
        <end position="215"/>
    </location>
</feature>
<protein>
    <submittedName>
        <fullName evidence="3">DNA, contig: SP655</fullName>
    </submittedName>
</protein>
<dbReference type="Proteomes" id="UP000032025">
    <property type="component" value="Unassembled WGS sequence"/>
</dbReference>
<feature type="signal peptide" evidence="1">
    <location>
        <begin position="1"/>
        <end position="21"/>
    </location>
</feature>
<dbReference type="RefSeq" id="WP_007405323.1">
    <property type="nucleotide sequence ID" value="NZ_BBJS01000055.1"/>
</dbReference>
<evidence type="ECO:0000313" key="3">
    <source>
        <dbReference type="EMBL" id="GAN15317.1"/>
    </source>
</evidence>
<gene>
    <name evidence="3" type="ORF">SP6_55_00350</name>
</gene>
<dbReference type="AlphaFoldDB" id="A0A0C9NGH2"/>
<keyword evidence="4" id="KW-1185">Reference proteome</keyword>
<dbReference type="EMBL" id="BBJS01000055">
    <property type="protein sequence ID" value="GAN15317.1"/>
    <property type="molecule type" value="Genomic_DNA"/>
</dbReference>
<organism evidence="3 4">
    <name type="scientific">Sphingomonas paucimobilis NBRC 13935</name>
    <dbReference type="NCBI Taxonomy" id="1219050"/>
    <lineage>
        <taxon>Bacteria</taxon>
        <taxon>Pseudomonadati</taxon>
        <taxon>Pseudomonadota</taxon>
        <taxon>Alphaproteobacteria</taxon>
        <taxon>Sphingomonadales</taxon>
        <taxon>Sphingomonadaceae</taxon>
        <taxon>Sphingomonas</taxon>
    </lineage>
</organism>
<reference evidence="3 4" key="1">
    <citation type="submission" date="2014-08" db="EMBL/GenBank/DDBJ databases">
        <title>Whole genome shotgun sequence of Sphingomonas paucimobilis NBRC 13935.</title>
        <authorList>
            <person name="Hosoyama A."/>
            <person name="Hashimoto M."/>
            <person name="Hosoyama Y."/>
            <person name="Noguchi M."/>
            <person name="Uohara A."/>
            <person name="Ohji S."/>
            <person name="Katano-Makiyama Y."/>
            <person name="Ichikawa N."/>
            <person name="Kimura A."/>
            <person name="Yamazoe A."/>
            <person name="Fujita N."/>
        </authorList>
    </citation>
    <scope>NUCLEOTIDE SEQUENCE [LARGE SCALE GENOMIC DNA]</scope>
    <source>
        <strain evidence="3 4">NBRC 13935</strain>
    </source>
</reference>
<keyword evidence="1" id="KW-0732">Signal</keyword>
<dbReference type="GeneID" id="78527560"/>
<evidence type="ECO:0000256" key="1">
    <source>
        <dbReference type="SAM" id="SignalP"/>
    </source>
</evidence>
<evidence type="ECO:0000313" key="4">
    <source>
        <dbReference type="Proteomes" id="UP000032025"/>
    </source>
</evidence>
<accession>A0A0C9NGH2</accession>
<dbReference type="Gene3D" id="2.160.20.120">
    <property type="match status" value="1"/>
</dbReference>
<dbReference type="InterPro" id="IPR021255">
    <property type="entry name" value="DUF2807"/>
</dbReference>
<proteinExistence type="predicted"/>
<dbReference type="Pfam" id="PF10988">
    <property type="entry name" value="DUF2807"/>
    <property type="match status" value="1"/>
</dbReference>
<name>A0A0C9NGH2_SPHPI</name>
<sequence>MLTRSLSAALLCALLSGTAGAAERRIDLSSFEALRVEGAFIVHLTIAPSPRGVMTGDPAALRQTEAAISGRTLVVRTVRDGAPRREGSGPVELTIAAPPLSGITVISGALVTAQAVRGTTITLAINGPGEIRIDRADGEQLTATSLGATKLTIAGGRVGKARLTANGPGVTAAAGLDTGEVTIALDGAGDISAHARYGATITNNGLGRITVEGSPKCRILQQGSGQIRCGVR</sequence>
<comment type="caution">
    <text evidence="3">The sequence shown here is derived from an EMBL/GenBank/DDBJ whole genome shotgun (WGS) entry which is preliminary data.</text>
</comment>
<evidence type="ECO:0000259" key="2">
    <source>
        <dbReference type="Pfam" id="PF10988"/>
    </source>
</evidence>